<reference evidence="2 3" key="1">
    <citation type="submission" date="2017-08" db="EMBL/GenBank/DDBJ databases">
        <title>Infants hospitalized years apart are colonized by the same room-sourced microbial strains.</title>
        <authorList>
            <person name="Brooks B."/>
            <person name="Olm M.R."/>
            <person name="Firek B.A."/>
            <person name="Baker R."/>
            <person name="Thomas B.C."/>
            <person name="Morowitz M.J."/>
            <person name="Banfield J.F."/>
        </authorList>
    </citation>
    <scope>NUCLEOTIDE SEQUENCE [LARGE SCALE GENOMIC DNA]</scope>
    <source>
        <strain evidence="2">S2_018_000_R3_110</strain>
    </source>
</reference>
<proteinExistence type="predicted"/>
<keyword evidence="1" id="KW-0732">Signal</keyword>
<comment type="caution">
    <text evidence="2">The sequence shown here is derived from an EMBL/GenBank/DDBJ whole genome shotgun (WGS) entry which is preliminary data.</text>
</comment>
<dbReference type="AlphaFoldDB" id="A0A2W4ZDG5"/>
<accession>A0A2W4ZDG5</accession>
<name>A0A2W4ZDG5_9SPHN</name>
<dbReference type="Pfam" id="PF06347">
    <property type="entry name" value="SH3_4"/>
    <property type="match status" value="2"/>
</dbReference>
<sequence>MRLGGQSIAVAAVLTMLAAGPADAQRRKPPYYASIAAGEARMRSGPGKNYPTQWVYRRADMPIKVVDIYQDWRRVEDPDGTRGWLQVGLLSDRRTGFVGREILELRASPQAGAPVVWRAAPGVVGRLSRCNGAWCFFDVRGRGGYVEQARLWGVDPGETM</sequence>
<evidence type="ECO:0000313" key="2">
    <source>
        <dbReference type="EMBL" id="PZO77999.1"/>
    </source>
</evidence>
<dbReference type="Proteomes" id="UP000248614">
    <property type="component" value="Unassembled WGS sequence"/>
</dbReference>
<evidence type="ECO:0000313" key="3">
    <source>
        <dbReference type="Proteomes" id="UP000248614"/>
    </source>
</evidence>
<dbReference type="InterPro" id="IPR010466">
    <property type="entry name" value="DUF1058"/>
</dbReference>
<evidence type="ECO:0000256" key="1">
    <source>
        <dbReference type="SAM" id="SignalP"/>
    </source>
</evidence>
<evidence type="ECO:0008006" key="4">
    <source>
        <dbReference type="Google" id="ProtNLM"/>
    </source>
</evidence>
<dbReference type="Gene3D" id="2.30.30.40">
    <property type="entry name" value="SH3 Domains"/>
    <property type="match status" value="1"/>
</dbReference>
<organism evidence="2 3">
    <name type="scientific">Sphingomonas hengshuiensis</name>
    <dbReference type="NCBI Taxonomy" id="1609977"/>
    <lineage>
        <taxon>Bacteria</taxon>
        <taxon>Pseudomonadati</taxon>
        <taxon>Pseudomonadota</taxon>
        <taxon>Alphaproteobacteria</taxon>
        <taxon>Sphingomonadales</taxon>
        <taxon>Sphingomonadaceae</taxon>
        <taxon>Sphingomonas</taxon>
    </lineage>
</organism>
<protein>
    <recommendedName>
        <fullName evidence="4">SH3b domain-containing protein</fullName>
    </recommendedName>
</protein>
<gene>
    <name evidence="2" type="ORF">DI632_07545</name>
</gene>
<dbReference type="EMBL" id="QFNF01000015">
    <property type="protein sequence ID" value="PZO77999.1"/>
    <property type="molecule type" value="Genomic_DNA"/>
</dbReference>
<feature type="chain" id="PRO_5016054788" description="SH3b domain-containing protein" evidence="1">
    <location>
        <begin position="25"/>
        <end position="160"/>
    </location>
</feature>
<feature type="signal peptide" evidence="1">
    <location>
        <begin position="1"/>
        <end position="24"/>
    </location>
</feature>